<comment type="caution">
    <text evidence="1">The sequence shown here is derived from an EMBL/GenBank/DDBJ whole genome shotgun (WGS) entry which is preliminary data.</text>
</comment>
<evidence type="ECO:0000313" key="2">
    <source>
        <dbReference type="Proteomes" id="UP000073492"/>
    </source>
</evidence>
<sequence length="273" mass="30940">MAEEEWHSALGQARLSYQEATQSDAASLRIFFPIFVGLVCESVKTQKKSSLARSRYVINVILLILVESKGFSVLVKHADDFSTTNGLESQLLHMRLFAGRAIGKLHSGILWMKGEQEDGIVRPKALPLPTQTWLQPTHIENYFDLDLGKHSLAHPWRHGLDDCRLCYGNGHARKAVKSRLTTPASRLDFVDSILDVLADAVEGFLAVEDERSPQEVTDAQILQVELRDGQWLTRSMLFGAHHAFVVKHILGRQYSERSHFFCVVQPFRDHRNK</sequence>
<dbReference type="AlphaFoldDB" id="A0A139HFD4"/>
<name>A0A139HFD4_9PEZI</name>
<keyword evidence="2" id="KW-1185">Reference proteome</keyword>
<gene>
    <name evidence="1" type="ORF">AC579_1265</name>
</gene>
<dbReference type="Proteomes" id="UP000073492">
    <property type="component" value="Unassembled WGS sequence"/>
</dbReference>
<accession>A0A139HFD4</accession>
<reference evidence="1 2" key="1">
    <citation type="submission" date="2015-07" db="EMBL/GenBank/DDBJ databases">
        <title>Comparative genomics of the Sigatoka disease complex on banana suggests a link between parallel evolutionary changes in Pseudocercospora fijiensis and Pseudocercospora eumusae and increased virulence on the banana host.</title>
        <authorList>
            <person name="Chang T.-C."/>
            <person name="Salvucci A."/>
            <person name="Crous P.W."/>
            <person name="Stergiopoulos I."/>
        </authorList>
    </citation>
    <scope>NUCLEOTIDE SEQUENCE [LARGE SCALE GENOMIC DNA]</scope>
    <source>
        <strain evidence="1 2">CBS 116634</strain>
    </source>
</reference>
<proteinExistence type="predicted"/>
<organism evidence="1 2">
    <name type="scientific">Pseudocercospora musae</name>
    <dbReference type="NCBI Taxonomy" id="113226"/>
    <lineage>
        <taxon>Eukaryota</taxon>
        <taxon>Fungi</taxon>
        <taxon>Dikarya</taxon>
        <taxon>Ascomycota</taxon>
        <taxon>Pezizomycotina</taxon>
        <taxon>Dothideomycetes</taxon>
        <taxon>Dothideomycetidae</taxon>
        <taxon>Mycosphaerellales</taxon>
        <taxon>Mycosphaerellaceae</taxon>
        <taxon>Pseudocercospora</taxon>
    </lineage>
</organism>
<protein>
    <submittedName>
        <fullName evidence="1">Uncharacterized protein</fullName>
    </submittedName>
</protein>
<evidence type="ECO:0000313" key="1">
    <source>
        <dbReference type="EMBL" id="KXT01148.1"/>
    </source>
</evidence>
<dbReference type="EMBL" id="LFZO01000663">
    <property type="protein sequence ID" value="KXT01148.1"/>
    <property type="molecule type" value="Genomic_DNA"/>
</dbReference>